<dbReference type="SUPFAM" id="SSF51735">
    <property type="entry name" value="NAD(P)-binding Rossmann-fold domains"/>
    <property type="match status" value="1"/>
</dbReference>
<evidence type="ECO:0000259" key="3">
    <source>
        <dbReference type="Pfam" id="PF01073"/>
    </source>
</evidence>
<comment type="similarity">
    <text evidence="2">Belongs to the NAD(P)-dependent epimerase/dehydratase family. Dihydroflavonol-4-reductase subfamily.</text>
</comment>
<dbReference type="OrthoDB" id="2735536at2759"/>
<dbReference type="InterPro" id="IPR002225">
    <property type="entry name" value="3Beta_OHSteriod_DH/Estase"/>
</dbReference>
<keyword evidence="1" id="KW-0560">Oxidoreductase</keyword>
<dbReference type="GO" id="GO:0006694">
    <property type="term" value="P:steroid biosynthetic process"/>
    <property type="evidence" value="ECO:0007669"/>
    <property type="project" value="InterPro"/>
</dbReference>
<evidence type="ECO:0000256" key="2">
    <source>
        <dbReference type="ARBA" id="ARBA00023445"/>
    </source>
</evidence>
<proteinExistence type="inferred from homology"/>
<gene>
    <name evidence="4" type="ORF">K469DRAFT_700570</name>
</gene>
<dbReference type="InterPro" id="IPR036291">
    <property type="entry name" value="NAD(P)-bd_dom_sf"/>
</dbReference>
<accession>A0A6A6D982</accession>
<dbReference type="InterPro" id="IPR050425">
    <property type="entry name" value="NAD(P)_dehydrat-like"/>
</dbReference>
<keyword evidence="5" id="KW-1185">Reference proteome</keyword>
<dbReference type="EMBL" id="ML994718">
    <property type="protein sequence ID" value="KAF2175987.1"/>
    <property type="molecule type" value="Genomic_DNA"/>
</dbReference>
<protein>
    <submittedName>
        <fullName evidence="4">Aldehyde reductase II</fullName>
    </submittedName>
</protein>
<dbReference type="Proteomes" id="UP000800200">
    <property type="component" value="Unassembled WGS sequence"/>
</dbReference>
<evidence type="ECO:0000256" key="1">
    <source>
        <dbReference type="ARBA" id="ARBA00023002"/>
    </source>
</evidence>
<name>A0A6A6D982_9PEZI</name>
<dbReference type="AlphaFoldDB" id="A0A6A6D982"/>
<dbReference type="PANTHER" id="PTHR10366:SF564">
    <property type="entry name" value="STEROL-4-ALPHA-CARBOXYLATE 3-DEHYDROGENASE, DECARBOXYLATING"/>
    <property type="match status" value="1"/>
</dbReference>
<sequence length="355" mass="39028">MESHTPSSRVLITGANGHVAQHVVSQLLSRPEAERPIVRATVRSEHSAAGLRKVFATEIDNGTLELVYIPDIAKPRAFNQAVNDCTYIAHIASPLVVGAEKVEQDVLIPAVRGTTSLLASAKNVPTLKAVAITGSFASVLDPMYDLRPGYTYSQKDWNPITYEEAADPNLDLTAWPERYRNFITYMASKKLAETAAWDLFREIKPAWRLSLVCPTYIGGPSILPLAKGADSLSFSTGLIWNVATSKPGDKLPAVDFPNWIDVRDVAKAHIEALVRPAASGERFILASRMATYTDIADILRRELGLDCSTEKQDSSHYDIEAKNCAEILGIKEWIPFERTVCDTVQQVQTSAHIDP</sequence>
<feature type="domain" description="3-beta hydroxysteroid dehydrogenase/isomerase" evidence="3">
    <location>
        <begin position="11"/>
        <end position="124"/>
    </location>
</feature>
<dbReference type="Gene3D" id="3.40.50.720">
    <property type="entry name" value="NAD(P)-binding Rossmann-like Domain"/>
    <property type="match status" value="1"/>
</dbReference>
<organism evidence="4 5">
    <name type="scientific">Zopfia rhizophila CBS 207.26</name>
    <dbReference type="NCBI Taxonomy" id="1314779"/>
    <lineage>
        <taxon>Eukaryota</taxon>
        <taxon>Fungi</taxon>
        <taxon>Dikarya</taxon>
        <taxon>Ascomycota</taxon>
        <taxon>Pezizomycotina</taxon>
        <taxon>Dothideomycetes</taxon>
        <taxon>Dothideomycetes incertae sedis</taxon>
        <taxon>Zopfiaceae</taxon>
        <taxon>Zopfia</taxon>
    </lineage>
</organism>
<reference evidence="4" key="1">
    <citation type="journal article" date="2020" name="Stud. Mycol.">
        <title>101 Dothideomycetes genomes: a test case for predicting lifestyles and emergence of pathogens.</title>
        <authorList>
            <person name="Haridas S."/>
            <person name="Albert R."/>
            <person name="Binder M."/>
            <person name="Bloem J."/>
            <person name="Labutti K."/>
            <person name="Salamov A."/>
            <person name="Andreopoulos B."/>
            <person name="Baker S."/>
            <person name="Barry K."/>
            <person name="Bills G."/>
            <person name="Bluhm B."/>
            <person name="Cannon C."/>
            <person name="Castanera R."/>
            <person name="Culley D."/>
            <person name="Daum C."/>
            <person name="Ezra D."/>
            <person name="Gonzalez J."/>
            <person name="Henrissat B."/>
            <person name="Kuo A."/>
            <person name="Liang C."/>
            <person name="Lipzen A."/>
            <person name="Lutzoni F."/>
            <person name="Magnuson J."/>
            <person name="Mondo S."/>
            <person name="Nolan M."/>
            <person name="Ohm R."/>
            <person name="Pangilinan J."/>
            <person name="Park H.-J."/>
            <person name="Ramirez L."/>
            <person name="Alfaro M."/>
            <person name="Sun H."/>
            <person name="Tritt A."/>
            <person name="Yoshinaga Y."/>
            <person name="Zwiers L.-H."/>
            <person name="Turgeon B."/>
            <person name="Goodwin S."/>
            <person name="Spatafora J."/>
            <person name="Crous P."/>
            <person name="Grigoriev I."/>
        </authorList>
    </citation>
    <scope>NUCLEOTIDE SEQUENCE</scope>
    <source>
        <strain evidence="4">CBS 207.26</strain>
    </source>
</reference>
<evidence type="ECO:0000313" key="4">
    <source>
        <dbReference type="EMBL" id="KAF2175987.1"/>
    </source>
</evidence>
<dbReference type="GO" id="GO:0016616">
    <property type="term" value="F:oxidoreductase activity, acting on the CH-OH group of donors, NAD or NADP as acceptor"/>
    <property type="evidence" value="ECO:0007669"/>
    <property type="project" value="InterPro"/>
</dbReference>
<dbReference type="PANTHER" id="PTHR10366">
    <property type="entry name" value="NAD DEPENDENT EPIMERASE/DEHYDRATASE"/>
    <property type="match status" value="1"/>
</dbReference>
<evidence type="ECO:0000313" key="5">
    <source>
        <dbReference type="Proteomes" id="UP000800200"/>
    </source>
</evidence>
<dbReference type="Pfam" id="PF01073">
    <property type="entry name" value="3Beta_HSD"/>
    <property type="match status" value="1"/>
</dbReference>